<protein>
    <recommendedName>
        <fullName evidence="3">Secreted protein</fullName>
    </recommendedName>
</protein>
<keyword evidence="2" id="KW-1185">Reference proteome</keyword>
<gene>
    <name evidence="1" type="ORF">Bealeia1_00834</name>
</gene>
<evidence type="ECO:0000313" key="1">
    <source>
        <dbReference type="EMBL" id="WVX66653.1"/>
    </source>
</evidence>
<evidence type="ECO:0008006" key="3">
    <source>
        <dbReference type="Google" id="ProtNLM"/>
    </source>
</evidence>
<proteinExistence type="predicted"/>
<dbReference type="RefSeq" id="WP_331255501.1">
    <property type="nucleotide sequence ID" value="NZ_CP133270.1"/>
</dbReference>
<evidence type="ECO:0000313" key="2">
    <source>
        <dbReference type="Proteomes" id="UP001330434"/>
    </source>
</evidence>
<name>A0ABZ2C2R7_9PROT</name>
<sequence length="115" mass="13085">MNKKFFQTLTHFTIFLWGVIIISTEKADAATYMSCSNCTCTQVRGAKTGNIYNTDCYYTFQLPDTEKKDGNITIYVTSPQQQSQLFPNLLDCLDDLRKKNCSFSGQIVQKKGRSN</sequence>
<reference evidence="1 2" key="1">
    <citation type="journal article" date="2024" name="Environ. Microbiol.">
        <title>Novel evolutionary insights on the interactions of the Holosporales (Alphaproteobacteria) with eukaryotic hosts from comparative genomics.</title>
        <authorList>
            <person name="Giovannini M."/>
            <person name="Petroni G."/>
            <person name="Castelli M."/>
        </authorList>
    </citation>
    <scope>NUCLEOTIDE SEQUENCE [LARGE SCALE GENOMIC DNA]</scope>
    <source>
        <strain evidence="1 2">US_Bl 15I1</strain>
    </source>
</reference>
<dbReference type="EMBL" id="CP133270">
    <property type="protein sequence ID" value="WVX66653.1"/>
    <property type="molecule type" value="Genomic_DNA"/>
</dbReference>
<accession>A0ABZ2C2R7</accession>
<dbReference type="Proteomes" id="UP001330434">
    <property type="component" value="Chromosome"/>
</dbReference>
<organism evidence="1 2">
    <name type="scientific">Candidatus Bealeia paramacronuclearis</name>
    <dbReference type="NCBI Taxonomy" id="1921001"/>
    <lineage>
        <taxon>Bacteria</taxon>
        <taxon>Pseudomonadati</taxon>
        <taxon>Pseudomonadota</taxon>
        <taxon>Alphaproteobacteria</taxon>
        <taxon>Holosporales</taxon>
        <taxon>Holosporaceae</taxon>
        <taxon>Candidatus Bealeia</taxon>
    </lineage>
</organism>